<name>A0A0W8E1M4_9ZZZZ</name>
<comment type="caution">
    <text evidence="2">The sequence shown here is derived from an EMBL/GenBank/DDBJ whole genome shotgun (WGS) entry which is preliminary data.</text>
</comment>
<dbReference type="Gene3D" id="3.30.457.10">
    <property type="entry name" value="Copper amine oxidase-like, N-terminal domain"/>
    <property type="match status" value="1"/>
</dbReference>
<dbReference type="SUPFAM" id="SSF55383">
    <property type="entry name" value="Copper amine oxidase, domain N"/>
    <property type="match status" value="1"/>
</dbReference>
<evidence type="ECO:0000259" key="1">
    <source>
        <dbReference type="Pfam" id="PF07833"/>
    </source>
</evidence>
<reference evidence="2" key="1">
    <citation type="journal article" date="2015" name="Proc. Natl. Acad. Sci. U.S.A.">
        <title>Networks of energetic and metabolic interactions define dynamics in microbial communities.</title>
        <authorList>
            <person name="Embree M."/>
            <person name="Liu J.K."/>
            <person name="Al-Bassam M.M."/>
            <person name="Zengler K."/>
        </authorList>
    </citation>
    <scope>NUCLEOTIDE SEQUENCE</scope>
</reference>
<dbReference type="InterPro" id="IPR012854">
    <property type="entry name" value="Cu_amine_oxidase-like_N"/>
</dbReference>
<dbReference type="SUPFAM" id="SSF82171">
    <property type="entry name" value="DPP6 N-terminal domain-like"/>
    <property type="match status" value="1"/>
</dbReference>
<proteinExistence type="predicted"/>
<dbReference type="InterPro" id="IPR019198">
    <property type="entry name" value="Beta_propeller_containing"/>
</dbReference>
<dbReference type="Pfam" id="PF07833">
    <property type="entry name" value="Cu_amine_oxidN1"/>
    <property type="match status" value="1"/>
</dbReference>
<dbReference type="Pfam" id="PF09826">
    <property type="entry name" value="Beta_propel"/>
    <property type="match status" value="1"/>
</dbReference>
<dbReference type="EMBL" id="LNQE01001918">
    <property type="protein sequence ID" value="KUG02510.1"/>
    <property type="molecule type" value="Genomic_DNA"/>
</dbReference>
<evidence type="ECO:0000313" key="2">
    <source>
        <dbReference type="EMBL" id="KUG02510.1"/>
    </source>
</evidence>
<sequence length="750" mass="83970">MSYRRLITLMVLIMLIFISSLPVGQAKLIMEKDVTIFMDGEQVIFPDQQPFIDVNNRTLVPARFFAEALGAAVSWNESRQDATITRATGKLTLTAGKQEVLIHPDTIEKMDTVATIRNGRLMIPLRYISSYLGCDVSWDANRRIAHVFTQGQDQAERLRLIEAAGQALLELPRINSQEKMQELLNESSSQYNKAKAEAGSSIAQDRMEADSTNLQAPAPVMESSASDYSGTNVQVEGVDEADIIKTDGEYLYQVKNNEILIIKAYPAAELSVKARVQLAENPQDIFIDGNRLVVISNEYGVYPYRSESRMESDKMIMPPYPNQNGLTISTYDTSSKTSPVKLDTFKMEGSYISSRKIGNSVYVISSQSVYAPCKPVYYINDTRIEKSYSEIRYFPDIIHDTFLHIGKVNIGSSGKFTQETYLSSGSSIYCSADNLYVTAAEYDYGYKFYDYRTPRESTLIFKFNLADSIKYSAKGLVQGTLLNQFSMDEYDGHFRIATTTNQWSSNDSQNAVYILNNNLDPVNSITGIAPGERIYSTRFLGDRLYMVTFRQLDPFFVIDLDPQNPRVLGKLKIPGFSSYLHPYKDNYVLGLGYDTALTKSGGVIQGGIKVALFDVSDVNNPREINQAVIGTVGSSSEACDNHRAFLLYNDLLAFPANVYAIDSGSSYYGAFEFQGAYIYSVSEKGLSYKGRVTHLSQEDDLKAGDYWYDNNKNVRRIVVIGGNLYTISADLIKVNDRSTLQEINHLSTVN</sequence>
<dbReference type="AlphaFoldDB" id="A0A0W8E1M4"/>
<dbReference type="InterPro" id="IPR036582">
    <property type="entry name" value="Mao_N_sf"/>
</dbReference>
<accession>A0A0W8E1M4</accession>
<feature type="domain" description="Copper amine oxidase-like N-terminal" evidence="1">
    <location>
        <begin position="38"/>
        <end position="143"/>
    </location>
</feature>
<organism evidence="2">
    <name type="scientific">hydrocarbon metagenome</name>
    <dbReference type="NCBI Taxonomy" id="938273"/>
    <lineage>
        <taxon>unclassified sequences</taxon>
        <taxon>metagenomes</taxon>
        <taxon>ecological metagenomes</taxon>
    </lineage>
</organism>
<gene>
    <name evidence="2" type="ORF">ASZ90_020142</name>
</gene>
<protein>
    <recommendedName>
        <fullName evidence="1">Copper amine oxidase-like N-terminal domain-containing protein</fullName>
    </recommendedName>
</protein>